<dbReference type="Gene3D" id="2.30.30.140">
    <property type="match status" value="1"/>
</dbReference>
<dbReference type="Pfam" id="PF00567">
    <property type="entry name" value="TUDOR"/>
    <property type="match status" value="1"/>
</dbReference>
<dbReference type="CDD" id="cd20414">
    <property type="entry name" value="Tudor_TDRD4_rpt1"/>
    <property type="match status" value="1"/>
</dbReference>
<dbReference type="Gene3D" id="2.40.50.90">
    <property type="match status" value="1"/>
</dbReference>
<gene>
    <name evidence="2" type="ORF">GHT09_014948</name>
</gene>
<dbReference type="PANTHER" id="PTHR16442">
    <property type="entry name" value="RING FINGER PROTEIN 17"/>
    <property type="match status" value="1"/>
</dbReference>
<evidence type="ECO:0000313" key="2">
    <source>
        <dbReference type="EMBL" id="KAF7474329.1"/>
    </source>
</evidence>
<reference evidence="2" key="1">
    <citation type="submission" date="2020-08" db="EMBL/GenBank/DDBJ databases">
        <authorList>
            <person name="Shumante A."/>
            <person name="Zimin A.V."/>
            <person name="Puiu D."/>
            <person name="Salzberg S.L."/>
        </authorList>
    </citation>
    <scope>NUCLEOTIDE SEQUENCE</scope>
    <source>
        <strain evidence="2">WC2-LM</strain>
        <tissue evidence="2">Liver</tissue>
    </source>
</reference>
<dbReference type="InterPro" id="IPR035437">
    <property type="entry name" value="SNase_OB-fold_sf"/>
</dbReference>
<evidence type="ECO:0000313" key="3">
    <source>
        <dbReference type="Proteomes" id="UP000662637"/>
    </source>
</evidence>
<dbReference type="EMBL" id="WJEC01004059">
    <property type="protein sequence ID" value="KAF7474329.1"/>
    <property type="molecule type" value="Genomic_DNA"/>
</dbReference>
<comment type="caution">
    <text evidence="2">The sequence shown here is derived from an EMBL/GenBank/DDBJ whole genome shotgun (WGS) entry which is preliminary data.</text>
</comment>
<dbReference type="InterPro" id="IPR047845">
    <property type="entry name" value="RNF17-like_TUDOR_rpt1"/>
</dbReference>
<proteinExistence type="predicted"/>
<name>A0A834UXR0_MARMO</name>
<evidence type="ECO:0000259" key="1">
    <source>
        <dbReference type="Pfam" id="PF00567"/>
    </source>
</evidence>
<dbReference type="Proteomes" id="UP000662637">
    <property type="component" value="Unassembled WGS sequence"/>
</dbReference>
<dbReference type="InterPro" id="IPR002999">
    <property type="entry name" value="Tudor"/>
</dbReference>
<organism evidence="2 3">
    <name type="scientific">Marmota monax</name>
    <name type="common">Woodchuck</name>
    <dbReference type="NCBI Taxonomy" id="9995"/>
    <lineage>
        <taxon>Eukaryota</taxon>
        <taxon>Metazoa</taxon>
        <taxon>Chordata</taxon>
        <taxon>Craniata</taxon>
        <taxon>Vertebrata</taxon>
        <taxon>Euteleostomi</taxon>
        <taxon>Mammalia</taxon>
        <taxon>Eutheria</taxon>
        <taxon>Euarchontoglires</taxon>
        <taxon>Glires</taxon>
        <taxon>Rodentia</taxon>
        <taxon>Sciuromorpha</taxon>
        <taxon>Sciuridae</taxon>
        <taxon>Xerinae</taxon>
        <taxon>Marmotini</taxon>
        <taxon>Marmota</taxon>
    </lineage>
</organism>
<sequence>MGSSPDVIIEEIIEENPERCPELVFVSHVIHPCHFYIRKYSQIKDATVLEKKVNQICNKNLHLDPSDILELGARIFVNSIENGMWCRGTITELIPIESKNIRKPCSPTKFSVREVALIQIFLVDFGNSEVLIVTGVGDTHIRPEHIAEQHVVLNDLCPVLRKSEPYIEGLVKDIPPLAYPCSLKDIVPHNSSEGWEEEAKLEFLKMVNNKAVLMKVFREENGVLIVDLQKPPTNKISSDMPVSLRDALVFMELARFRSQSPRSHTEENMALRYHPPILPKEMTDVSVMVCHINSPADFYLQLGFLGVCVVGN</sequence>
<protein>
    <recommendedName>
        <fullName evidence="1">Tudor domain-containing protein</fullName>
    </recommendedName>
</protein>
<dbReference type="AlphaFoldDB" id="A0A834UXR0"/>
<dbReference type="SUPFAM" id="SSF63748">
    <property type="entry name" value="Tudor/PWWP/MBT"/>
    <property type="match status" value="1"/>
</dbReference>
<feature type="domain" description="Tudor" evidence="1">
    <location>
        <begin position="24"/>
        <end position="93"/>
    </location>
</feature>
<accession>A0A834UXR0</accession>
<dbReference type="PANTHER" id="PTHR16442:SF1">
    <property type="entry name" value="RING FINGER PROTEIN 17"/>
    <property type="match status" value="1"/>
</dbReference>